<evidence type="ECO:0000313" key="3">
    <source>
        <dbReference type="EMBL" id="MBB5353065.1"/>
    </source>
</evidence>
<dbReference type="AlphaFoldDB" id="A0A840V4W8"/>
<gene>
    <name evidence="3" type="ORF">HNR46_003318</name>
</gene>
<name>A0A840V4W8_9BACT</name>
<dbReference type="EMBL" id="JACHFD010000019">
    <property type="protein sequence ID" value="MBB5353065.1"/>
    <property type="molecule type" value="Genomic_DNA"/>
</dbReference>
<dbReference type="NCBIfam" id="TIGR02595">
    <property type="entry name" value="PEP_CTERM"/>
    <property type="match status" value="1"/>
</dbReference>
<keyword evidence="4" id="KW-1185">Reference proteome</keyword>
<evidence type="ECO:0000256" key="1">
    <source>
        <dbReference type="SAM" id="SignalP"/>
    </source>
</evidence>
<feature type="chain" id="PRO_5032797110" description="Ice-binding protein C-terminal domain-containing protein" evidence="1">
    <location>
        <begin position="31"/>
        <end position="204"/>
    </location>
</feature>
<accession>A0A840V4W8</accession>
<organism evidence="3 4">
    <name type="scientific">Haloferula luteola</name>
    <dbReference type="NCBI Taxonomy" id="595692"/>
    <lineage>
        <taxon>Bacteria</taxon>
        <taxon>Pseudomonadati</taxon>
        <taxon>Verrucomicrobiota</taxon>
        <taxon>Verrucomicrobiia</taxon>
        <taxon>Verrucomicrobiales</taxon>
        <taxon>Verrucomicrobiaceae</taxon>
        <taxon>Haloferula</taxon>
    </lineage>
</organism>
<sequence>MNSFIRANCPLSLCALVVGLASWLPARSDAALTITLHPDGLGGTVVAVAGSGVTGADNLSQLTNNLTFGEQWLNMSGNPFSDTLNPDNSVHMFNTPIPITSTVSITGIEVDNDGTGDLQDDFRIFVSGLMYANEPYSASGITTLSTHLSYDVLNVGSYTDDEDGGTTFLNGFTLVISDQVVPEPTSALLLGASALLGMARRRRG</sequence>
<evidence type="ECO:0000259" key="2">
    <source>
        <dbReference type="Pfam" id="PF07589"/>
    </source>
</evidence>
<evidence type="ECO:0000313" key="4">
    <source>
        <dbReference type="Proteomes" id="UP000557717"/>
    </source>
</evidence>
<keyword evidence="1" id="KW-0732">Signal</keyword>
<proteinExistence type="predicted"/>
<dbReference type="Pfam" id="PF07589">
    <property type="entry name" value="PEP-CTERM"/>
    <property type="match status" value="1"/>
</dbReference>
<dbReference type="RefSeq" id="WP_184020607.1">
    <property type="nucleotide sequence ID" value="NZ_JACHFD010000019.1"/>
</dbReference>
<feature type="domain" description="Ice-binding protein C-terminal" evidence="2">
    <location>
        <begin position="181"/>
        <end position="203"/>
    </location>
</feature>
<dbReference type="InterPro" id="IPR013424">
    <property type="entry name" value="Ice-binding_C"/>
</dbReference>
<reference evidence="3 4" key="1">
    <citation type="submission" date="2020-08" db="EMBL/GenBank/DDBJ databases">
        <title>Genomic Encyclopedia of Type Strains, Phase IV (KMG-IV): sequencing the most valuable type-strain genomes for metagenomic binning, comparative biology and taxonomic classification.</title>
        <authorList>
            <person name="Goeker M."/>
        </authorList>
    </citation>
    <scope>NUCLEOTIDE SEQUENCE [LARGE SCALE GENOMIC DNA]</scope>
    <source>
        <strain evidence="3 4">YC6886</strain>
    </source>
</reference>
<feature type="signal peptide" evidence="1">
    <location>
        <begin position="1"/>
        <end position="30"/>
    </location>
</feature>
<protein>
    <recommendedName>
        <fullName evidence="2">Ice-binding protein C-terminal domain-containing protein</fullName>
    </recommendedName>
</protein>
<comment type="caution">
    <text evidence="3">The sequence shown here is derived from an EMBL/GenBank/DDBJ whole genome shotgun (WGS) entry which is preliminary data.</text>
</comment>
<dbReference type="Proteomes" id="UP000557717">
    <property type="component" value="Unassembled WGS sequence"/>
</dbReference>